<dbReference type="RefSeq" id="WP_216147654.1">
    <property type="nucleotide sequence ID" value="NZ_JAHLDV010000012.1"/>
</dbReference>
<evidence type="ECO:0000259" key="1">
    <source>
        <dbReference type="PROSITE" id="PS51094"/>
    </source>
</evidence>
<dbReference type="PANTHER" id="PTHR47738">
    <property type="entry name" value="PTS SYSTEM FRUCTOSE-LIKE EIIA COMPONENT-RELATED"/>
    <property type="match status" value="1"/>
</dbReference>
<evidence type="ECO:0000313" key="2">
    <source>
        <dbReference type="EMBL" id="MBU3159690.1"/>
    </source>
</evidence>
<dbReference type="PROSITE" id="PS51094">
    <property type="entry name" value="PTS_EIIA_TYPE_2"/>
    <property type="match status" value="1"/>
</dbReference>
<dbReference type="Pfam" id="PF00359">
    <property type="entry name" value="PTS_EIIA_2"/>
    <property type="match status" value="1"/>
</dbReference>
<dbReference type="CDD" id="cd00211">
    <property type="entry name" value="PTS_IIA_fru"/>
    <property type="match status" value="1"/>
</dbReference>
<gene>
    <name evidence="2" type="ORF">KPL37_07995</name>
</gene>
<proteinExistence type="predicted"/>
<comment type="caution">
    <text evidence="2">The sequence shown here is derived from an EMBL/GenBank/DDBJ whole genome shotgun (WGS) entry which is preliminary data.</text>
</comment>
<organism evidence="2 3">
    <name type="scientific">Clostridium frigoris</name>
    <dbReference type="NCBI Taxonomy" id="205327"/>
    <lineage>
        <taxon>Bacteria</taxon>
        <taxon>Bacillati</taxon>
        <taxon>Bacillota</taxon>
        <taxon>Clostridia</taxon>
        <taxon>Eubacteriales</taxon>
        <taxon>Clostridiaceae</taxon>
        <taxon>Clostridium</taxon>
    </lineage>
</organism>
<keyword evidence="2" id="KW-0762">Sugar transport</keyword>
<reference evidence="2 3" key="1">
    <citation type="submission" date="2021-06" db="EMBL/GenBank/DDBJ databases">
        <title>Clostridia strains as spoilage organisms.</title>
        <authorList>
            <person name="Wambui J."/>
            <person name="Stephan R."/>
            <person name="Stevens M.J.A."/>
        </authorList>
    </citation>
    <scope>NUCLEOTIDE SEQUENCE [LARGE SCALE GENOMIC DNA]</scope>
    <source>
        <strain evidence="2 3">DSM 14204</strain>
    </source>
</reference>
<accession>A0ABS6BT61</accession>
<dbReference type="InterPro" id="IPR051541">
    <property type="entry name" value="PTS_SugarTrans_NitroReg"/>
</dbReference>
<protein>
    <submittedName>
        <fullName evidence="2">PTS sugar transporter subunit IIA</fullName>
    </submittedName>
</protein>
<keyword evidence="2" id="KW-0813">Transport</keyword>
<keyword evidence="3" id="KW-1185">Reference proteome</keyword>
<feature type="domain" description="PTS EIIA type-2" evidence="1">
    <location>
        <begin position="5"/>
        <end position="152"/>
    </location>
</feature>
<name>A0ABS6BT61_9CLOT</name>
<dbReference type="Proteomes" id="UP000776252">
    <property type="component" value="Unassembled WGS sequence"/>
</dbReference>
<evidence type="ECO:0000313" key="3">
    <source>
        <dbReference type="Proteomes" id="UP000776252"/>
    </source>
</evidence>
<sequence>MNLDSLSENVLVFRNLDLSTSTEVLNFLSSKLYERGFVKKEYQIAILEREKKYPTGLPSIDIKIAIPHATHTLVNKAALSIGILKTPVEFKSMGDSNINLNVQIIIMLALKEPHGHIEMLQKIVKLIKNPEALKSIVNASSIEEVLNTLKPYLINNKKLS</sequence>
<dbReference type="InterPro" id="IPR002178">
    <property type="entry name" value="PTS_EIIA_type-2_dom"/>
</dbReference>
<dbReference type="PANTHER" id="PTHR47738:SF3">
    <property type="entry name" value="PHOSPHOTRANSFERASE SYSTEM MANNITOL_FRUCTOSE-SPECIFIC IIA DOMAIN CONTAINING PROTEIN"/>
    <property type="match status" value="1"/>
</dbReference>
<dbReference type="EMBL" id="JAHLDV010000012">
    <property type="protein sequence ID" value="MBU3159690.1"/>
    <property type="molecule type" value="Genomic_DNA"/>
</dbReference>